<feature type="chain" id="PRO_5011831651" description="Carboxylic ester hydrolase" evidence="10">
    <location>
        <begin position="22"/>
        <end position="534"/>
    </location>
</feature>
<feature type="signal peptide" evidence="10">
    <location>
        <begin position="1"/>
        <end position="21"/>
    </location>
</feature>
<keyword evidence="3" id="KW-0119">Carbohydrate metabolism</keyword>
<evidence type="ECO:0000256" key="9">
    <source>
        <dbReference type="ARBA" id="ARBA00034075"/>
    </source>
</evidence>
<dbReference type="OrthoDB" id="3039123at2759"/>
<keyword evidence="6 10" id="KW-0378">Hydrolase</keyword>
<dbReference type="Pfam" id="PF07519">
    <property type="entry name" value="Tannase"/>
    <property type="match status" value="1"/>
</dbReference>
<proteinExistence type="inferred from homology"/>
<evidence type="ECO:0000256" key="8">
    <source>
        <dbReference type="ARBA" id="ARBA00023157"/>
    </source>
</evidence>
<organism evidence="11 12">
    <name type="scientific">Phialocephala subalpina</name>
    <dbReference type="NCBI Taxonomy" id="576137"/>
    <lineage>
        <taxon>Eukaryota</taxon>
        <taxon>Fungi</taxon>
        <taxon>Dikarya</taxon>
        <taxon>Ascomycota</taxon>
        <taxon>Pezizomycotina</taxon>
        <taxon>Leotiomycetes</taxon>
        <taxon>Helotiales</taxon>
        <taxon>Mollisiaceae</taxon>
        <taxon>Phialocephala</taxon>
        <taxon>Phialocephala fortinii species complex</taxon>
    </lineage>
</organism>
<keyword evidence="7" id="KW-0106">Calcium</keyword>
<evidence type="ECO:0000256" key="1">
    <source>
        <dbReference type="ARBA" id="ARBA00006249"/>
    </source>
</evidence>
<keyword evidence="8" id="KW-1015">Disulfide bond</keyword>
<keyword evidence="5 10" id="KW-0732">Signal</keyword>
<comment type="catalytic activity">
    <reaction evidence="9">
        <text>feruloyl-polysaccharide + H2O = ferulate + polysaccharide.</text>
        <dbReference type="EC" id="3.1.1.73"/>
    </reaction>
</comment>
<keyword evidence="3" id="KW-0624">Polysaccharide degradation</keyword>
<dbReference type="EC" id="3.1.1.-" evidence="10"/>
<comment type="similarity">
    <text evidence="1 10">Belongs to the tannase family.</text>
</comment>
<evidence type="ECO:0000256" key="7">
    <source>
        <dbReference type="ARBA" id="ARBA00022837"/>
    </source>
</evidence>
<dbReference type="AlphaFoldDB" id="A0A1L7XV56"/>
<evidence type="ECO:0000256" key="2">
    <source>
        <dbReference type="ARBA" id="ARBA00022487"/>
    </source>
</evidence>
<evidence type="ECO:0000256" key="3">
    <source>
        <dbReference type="ARBA" id="ARBA00022651"/>
    </source>
</evidence>
<accession>A0A1L7XV56</accession>
<dbReference type="PANTHER" id="PTHR33938">
    <property type="entry name" value="FERULOYL ESTERASE B-RELATED"/>
    <property type="match status" value="1"/>
</dbReference>
<dbReference type="PANTHER" id="PTHR33938:SF15">
    <property type="entry name" value="FERULOYL ESTERASE B-RELATED"/>
    <property type="match status" value="1"/>
</dbReference>
<dbReference type="InterPro" id="IPR029058">
    <property type="entry name" value="AB_hydrolase_fold"/>
</dbReference>
<evidence type="ECO:0000313" key="11">
    <source>
        <dbReference type="EMBL" id="CZR68888.1"/>
    </source>
</evidence>
<dbReference type="EMBL" id="FJOG01000061">
    <property type="protein sequence ID" value="CZR68888.1"/>
    <property type="molecule type" value="Genomic_DNA"/>
</dbReference>
<evidence type="ECO:0000256" key="5">
    <source>
        <dbReference type="ARBA" id="ARBA00022729"/>
    </source>
</evidence>
<dbReference type="GO" id="GO:0030600">
    <property type="term" value="F:feruloyl esterase activity"/>
    <property type="evidence" value="ECO:0007669"/>
    <property type="project" value="UniProtKB-EC"/>
</dbReference>
<dbReference type="Proteomes" id="UP000184330">
    <property type="component" value="Unassembled WGS sequence"/>
</dbReference>
<dbReference type="GO" id="GO:0045493">
    <property type="term" value="P:xylan catabolic process"/>
    <property type="evidence" value="ECO:0007669"/>
    <property type="project" value="UniProtKB-KW"/>
</dbReference>
<name>A0A1L7XV56_9HELO</name>
<dbReference type="InterPro" id="IPR011118">
    <property type="entry name" value="Tannase/feruloyl_esterase"/>
</dbReference>
<keyword evidence="12" id="KW-1185">Reference proteome</keyword>
<evidence type="ECO:0000256" key="10">
    <source>
        <dbReference type="RuleBase" id="RU361238"/>
    </source>
</evidence>
<dbReference type="GO" id="GO:0046872">
    <property type="term" value="F:metal ion binding"/>
    <property type="evidence" value="ECO:0007669"/>
    <property type="project" value="UniProtKB-KW"/>
</dbReference>
<keyword evidence="3" id="KW-0858">Xylan degradation</keyword>
<keyword evidence="4" id="KW-0479">Metal-binding</keyword>
<gene>
    <name evidence="11" type="ORF">PAC_18789</name>
</gene>
<reference evidence="11 12" key="1">
    <citation type="submission" date="2016-03" db="EMBL/GenBank/DDBJ databases">
        <authorList>
            <person name="Ploux O."/>
        </authorList>
    </citation>
    <scope>NUCLEOTIDE SEQUENCE [LARGE SCALE GENOMIC DNA]</scope>
    <source>
        <strain evidence="11 12">UAMH 11012</strain>
    </source>
</reference>
<keyword evidence="2" id="KW-0719">Serine esterase</keyword>
<sequence>MAFNFLCRCFVAAFLLPFVAAAAATSFQARCLLFAPEKYIQNSTLNILSFVPKGTNLTFPDNDATCARPYQVVSVDLCRVALSIPTSNRSSITYELWLPSTWTGRILATGNGGIDGCVRYEDLAYGTLNGFATYGSNNGHNGTTGLSFYRNPDIVQDFAWRALHTSVTSGKKLIKLFYQQSFRTSYYLGCSLGGRQGIKSSQKFPTDFDGIVAGSPAVDFNNLISWRASFFPITGSSTSTDFISSALWSVIHEEVLKQCDGIDGVMDGIIENPNLCHFNATAMLCPTSVSSNCLNAVQVGMVEKIFSPLLNGNGDLIYPAMQPGSELMAVQKLYAGAPFSYSQDWFRYVVYNNPSWDPATFTYLDSLAAESLNPFDIRTWPSLSDLRAFRNANGKMITFHGGQDNQITSFNTERFYDGLLAEAADDHSCQLDDFYRFFRVPGMFHCSAGPGGWVIGQQGGSPANGIAFNSSVNVLAAVVNWVENGVAPKSILGTKFVNDTVSLGIELQRNHCLYPLTSTYIGGDSTLPSSWSCS</sequence>
<dbReference type="SUPFAM" id="SSF53474">
    <property type="entry name" value="alpha/beta-Hydrolases"/>
    <property type="match status" value="1"/>
</dbReference>
<evidence type="ECO:0000256" key="4">
    <source>
        <dbReference type="ARBA" id="ARBA00022723"/>
    </source>
</evidence>
<protein>
    <recommendedName>
        <fullName evidence="10">Carboxylic ester hydrolase</fullName>
        <ecNumber evidence="10">3.1.1.-</ecNumber>
    </recommendedName>
</protein>
<evidence type="ECO:0000313" key="12">
    <source>
        <dbReference type="Proteomes" id="UP000184330"/>
    </source>
</evidence>
<evidence type="ECO:0000256" key="6">
    <source>
        <dbReference type="ARBA" id="ARBA00022801"/>
    </source>
</evidence>